<dbReference type="EMBL" id="MT141372">
    <property type="protein sequence ID" value="QJA59491.1"/>
    <property type="molecule type" value="Genomic_DNA"/>
</dbReference>
<dbReference type="AlphaFoldDB" id="A0A6M3IQD5"/>
<proteinExistence type="predicted"/>
<reference evidence="1" key="1">
    <citation type="submission" date="2020-03" db="EMBL/GenBank/DDBJ databases">
        <title>The deep terrestrial virosphere.</title>
        <authorList>
            <person name="Holmfeldt K."/>
            <person name="Nilsson E."/>
            <person name="Simone D."/>
            <person name="Lopez-Fernandez M."/>
            <person name="Wu X."/>
            <person name="de Brujin I."/>
            <person name="Lundin D."/>
            <person name="Andersson A."/>
            <person name="Bertilsson S."/>
            <person name="Dopson M."/>
        </authorList>
    </citation>
    <scope>NUCLEOTIDE SEQUENCE</scope>
    <source>
        <strain evidence="1">MM415B01289</strain>
    </source>
</reference>
<evidence type="ECO:0000313" key="1">
    <source>
        <dbReference type="EMBL" id="QJA59491.1"/>
    </source>
</evidence>
<name>A0A6M3IQD5_9ZZZZ</name>
<accession>A0A6M3IQD5</accession>
<protein>
    <submittedName>
        <fullName evidence="1">Uncharacterized protein</fullName>
    </submittedName>
</protein>
<sequence length="113" mass="12066">MALSNFYSGTTKNFTLTLTFNDSTVDISSDSVIIRFKSNKDDSDADAVITSSADVTSQGSSGIALFALSKTVTAIDPGSYNYDIEWIRSSGDEYVVESGSVTILERVSDIPSS</sequence>
<gene>
    <name evidence="1" type="ORF">MM415B01289_0003</name>
</gene>
<organism evidence="1">
    <name type="scientific">viral metagenome</name>
    <dbReference type="NCBI Taxonomy" id="1070528"/>
    <lineage>
        <taxon>unclassified sequences</taxon>
        <taxon>metagenomes</taxon>
        <taxon>organismal metagenomes</taxon>
    </lineage>
</organism>